<evidence type="ECO:0000256" key="1">
    <source>
        <dbReference type="ARBA" id="ARBA00022723"/>
    </source>
</evidence>
<feature type="region of interest" description="Disordered" evidence="5">
    <location>
        <begin position="1"/>
        <end position="26"/>
    </location>
</feature>
<dbReference type="Gene3D" id="4.10.240.10">
    <property type="entry name" value="Zn(2)-C6 fungal-type DNA-binding domain"/>
    <property type="match status" value="1"/>
</dbReference>
<reference evidence="7 8" key="1">
    <citation type="submission" date="2016-10" db="EMBL/GenBank/DDBJ databases">
        <title>Draft genome sequence of Coniochaeta ligniaria NRRL30616, a lignocellulolytic fungus for bioabatement of inhibitors in plant biomass hydrolysates.</title>
        <authorList>
            <consortium name="DOE Joint Genome Institute"/>
            <person name="Jimenez D.J."/>
            <person name="Hector R.E."/>
            <person name="Riley R."/>
            <person name="Sun H."/>
            <person name="Grigoriev I.V."/>
            <person name="Van Elsas J.D."/>
            <person name="Nichols N.N."/>
        </authorList>
    </citation>
    <scope>NUCLEOTIDE SEQUENCE [LARGE SCALE GENOMIC DNA]</scope>
    <source>
        <strain evidence="7 8">NRRL 30616</strain>
    </source>
</reference>
<feature type="compositionally biased region" description="Polar residues" evidence="5">
    <location>
        <begin position="117"/>
        <end position="130"/>
    </location>
</feature>
<dbReference type="InterPro" id="IPR036864">
    <property type="entry name" value="Zn2-C6_fun-type_DNA-bd_sf"/>
</dbReference>
<feature type="compositionally biased region" description="Polar residues" evidence="5">
    <location>
        <begin position="206"/>
        <end position="223"/>
    </location>
</feature>
<dbReference type="OrthoDB" id="3364175at2759"/>
<evidence type="ECO:0000256" key="5">
    <source>
        <dbReference type="SAM" id="MobiDB-lite"/>
    </source>
</evidence>
<dbReference type="InParanoid" id="A0A1J7J2K3"/>
<name>A0A1J7J2K3_9PEZI</name>
<evidence type="ECO:0000256" key="3">
    <source>
        <dbReference type="ARBA" id="ARBA00023163"/>
    </source>
</evidence>
<proteinExistence type="predicted"/>
<dbReference type="GO" id="GO:0006351">
    <property type="term" value="P:DNA-templated transcription"/>
    <property type="evidence" value="ECO:0007669"/>
    <property type="project" value="InterPro"/>
</dbReference>
<evidence type="ECO:0000256" key="4">
    <source>
        <dbReference type="ARBA" id="ARBA00023242"/>
    </source>
</evidence>
<feature type="domain" description="Zn(2)-C6 fungal-type" evidence="6">
    <location>
        <begin position="27"/>
        <end position="59"/>
    </location>
</feature>
<evidence type="ECO:0000259" key="6">
    <source>
        <dbReference type="PROSITE" id="PS50048"/>
    </source>
</evidence>
<feature type="compositionally biased region" description="Basic and acidic residues" evidence="5">
    <location>
        <begin position="16"/>
        <end position="26"/>
    </location>
</feature>
<dbReference type="EMBL" id="KV875093">
    <property type="protein sequence ID" value="OIW34327.1"/>
    <property type="molecule type" value="Genomic_DNA"/>
</dbReference>
<feature type="region of interest" description="Disordered" evidence="5">
    <location>
        <begin position="176"/>
        <end position="223"/>
    </location>
</feature>
<feature type="region of interest" description="Disordered" evidence="5">
    <location>
        <begin position="112"/>
        <end position="132"/>
    </location>
</feature>
<dbReference type="GO" id="GO:0000981">
    <property type="term" value="F:DNA-binding transcription factor activity, RNA polymerase II-specific"/>
    <property type="evidence" value="ECO:0007669"/>
    <property type="project" value="InterPro"/>
</dbReference>
<dbReference type="PANTHER" id="PTHR47424:SF6">
    <property type="entry name" value="PROLINE UTILIZATION TRANS-ACTIVATOR"/>
    <property type="match status" value="1"/>
</dbReference>
<dbReference type="InterPro" id="IPR007219">
    <property type="entry name" value="XnlR_reg_dom"/>
</dbReference>
<feature type="compositionally biased region" description="Polar residues" evidence="5">
    <location>
        <begin position="1"/>
        <end position="14"/>
    </location>
</feature>
<evidence type="ECO:0000313" key="7">
    <source>
        <dbReference type="EMBL" id="OIW34327.1"/>
    </source>
</evidence>
<dbReference type="SMART" id="SM00906">
    <property type="entry name" value="Fungal_trans"/>
    <property type="match status" value="1"/>
</dbReference>
<dbReference type="AlphaFoldDB" id="A0A1J7J2K3"/>
<keyword evidence="2" id="KW-0805">Transcription regulation</keyword>
<keyword evidence="4" id="KW-0539">Nucleus</keyword>
<keyword evidence="3" id="KW-0804">Transcription</keyword>
<dbReference type="CDD" id="cd00067">
    <property type="entry name" value="GAL4"/>
    <property type="match status" value="1"/>
</dbReference>
<keyword evidence="8" id="KW-1185">Reference proteome</keyword>
<dbReference type="CDD" id="cd12148">
    <property type="entry name" value="fungal_TF_MHR"/>
    <property type="match status" value="1"/>
</dbReference>
<gene>
    <name evidence="7" type="ORF">CONLIGDRAFT_688122</name>
</gene>
<dbReference type="PROSITE" id="PS00463">
    <property type="entry name" value="ZN2_CY6_FUNGAL_1"/>
    <property type="match status" value="1"/>
</dbReference>
<dbReference type="InterPro" id="IPR001138">
    <property type="entry name" value="Zn2Cys6_DnaBD"/>
</dbReference>
<dbReference type="Pfam" id="PF04082">
    <property type="entry name" value="Fungal_trans"/>
    <property type="match status" value="1"/>
</dbReference>
<protein>
    <recommendedName>
        <fullName evidence="6">Zn(2)-C6 fungal-type domain-containing protein</fullName>
    </recommendedName>
</protein>
<accession>A0A1J7J2K3</accession>
<dbReference type="GO" id="GO:0008270">
    <property type="term" value="F:zinc ion binding"/>
    <property type="evidence" value="ECO:0007669"/>
    <property type="project" value="InterPro"/>
</dbReference>
<dbReference type="PANTHER" id="PTHR47424">
    <property type="entry name" value="REGULATORY PROTEIN GAL4"/>
    <property type="match status" value="1"/>
</dbReference>
<keyword evidence="1" id="KW-0479">Metal-binding</keyword>
<dbReference type="Proteomes" id="UP000182658">
    <property type="component" value="Unassembled WGS sequence"/>
</dbReference>
<sequence>MNQQASPTSTSNSRRVPRELRQRTERSCDRCKSRKQKCSTGPGQKKCQHCQKYGYECVVTKPRKQRIYGSLETHSAKVALLESLVKGLMPEADVSNVDSMQEMARSLGIPVPEAASSGAQGSGVNASGETENGKDEHLVHDLQGQGQYIGRASSYIFQMTLRGLVGRSHTGPAGRMYLFGPNPANNSAHPGSSRAGASSDEPLDIQSITSASPPNTGSSPSAEAPYTDQSLIFSLVRAFFDRVNVDFPVLHEATFLEKLDVWCRCPTAVDQVWVCSFLCVLILGRRHASVPVTEEQEESWWCRIQSLLSKVMFTSSLASIQVLMLTALHLHNTNSRDICWTLTGAAVRIGFAIGLHRDGIEIDGTPLTREMRKRVWWTLYAFEQLQVSSHDRPSAIDSPTHLGRSPRETTLGMGTHSFPDYLTWSNRLVALLGSACRALPDVAKDGYSGPLSPAAGLLRDLTRWRTELPQHLSMDSVDAMPPSFQRPLILLHIQHHYIVSLISRYALLSRFTSLAKERGKPFPDGLESVSDACIESGRLSCRMLLKLDSIRDFNAVTWLDVYYLYSSCLVLALSIICDTNQEKRDAVADDMLLLTQCMDLATKHLANPMVPGTMRRWLAVVGELNAMVAEFTSSRDPKQEEIRATPADEEVGIQSQHRVEDQREGSWSGRQDLVFSDARTGPSMPAMLLPSEACFDPIFHGGVDASEVQFWQELHWEGISEMLLGMENRGRIS</sequence>
<dbReference type="PROSITE" id="PS50048">
    <property type="entry name" value="ZN2_CY6_FUNGAL_2"/>
    <property type="match status" value="1"/>
</dbReference>
<dbReference type="InterPro" id="IPR051127">
    <property type="entry name" value="Fungal_SecMet_Regulators"/>
</dbReference>
<dbReference type="SUPFAM" id="SSF57701">
    <property type="entry name" value="Zn2/Cys6 DNA-binding domain"/>
    <property type="match status" value="1"/>
</dbReference>
<dbReference type="SMART" id="SM00066">
    <property type="entry name" value="GAL4"/>
    <property type="match status" value="1"/>
</dbReference>
<evidence type="ECO:0000256" key="2">
    <source>
        <dbReference type="ARBA" id="ARBA00023015"/>
    </source>
</evidence>
<dbReference type="GO" id="GO:0003677">
    <property type="term" value="F:DNA binding"/>
    <property type="evidence" value="ECO:0007669"/>
    <property type="project" value="InterPro"/>
</dbReference>
<dbReference type="Pfam" id="PF00172">
    <property type="entry name" value="Zn_clus"/>
    <property type="match status" value="1"/>
</dbReference>
<organism evidence="7 8">
    <name type="scientific">Coniochaeta ligniaria NRRL 30616</name>
    <dbReference type="NCBI Taxonomy" id="1408157"/>
    <lineage>
        <taxon>Eukaryota</taxon>
        <taxon>Fungi</taxon>
        <taxon>Dikarya</taxon>
        <taxon>Ascomycota</taxon>
        <taxon>Pezizomycotina</taxon>
        <taxon>Sordariomycetes</taxon>
        <taxon>Sordariomycetidae</taxon>
        <taxon>Coniochaetales</taxon>
        <taxon>Coniochaetaceae</taxon>
        <taxon>Coniochaeta</taxon>
    </lineage>
</organism>
<evidence type="ECO:0000313" key="8">
    <source>
        <dbReference type="Proteomes" id="UP000182658"/>
    </source>
</evidence>
<dbReference type="STRING" id="1408157.A0A1J7J2K3"/>